<organism evidence="1 2">
    <name type="scientific">Halorubrum distributum JCM 10247</name>
    <dbReference type="NCBI Taxonomy" id="1227486"/>
    <lineage>
        <taxon>Archaea</taxon>
        <taxon>Methanobacteriati</taxon>
        <taxon>Methanobacteriota</taxon>
        <taxon>Stenosarchaea group</taxon>
        <taxon>Halobacteria</taxon>
        <taxon>Halobacteriales</taxon>
        <taxon>Haloferacaceae</taxon>
        <taxon>Halorubrum</taxon>
        <taxon>Halorubrum distributum group</taxon>
    </lineage>
</organism>
<proteinExistence type="predicted"/>
<sequence length="281" mass="29852">MDRSNDAGRLFCGGQPSVRDGVASDRVVSVLFGTDVEAWRSGWERRPAGPPTREAVVDVNGIARSEATASTQVVPNNGLAYTVLGRDAGSERVLDAVDDHLDGVPSGTVDVVIDDVAPVAARDGVDAAVAFADRLLERFGDRANRVAIGCSFEGSAELLSRVGGRVDAVVGADADATAAVERLSRDDPTTFGYVRHHWVEAKRGIETCDRNYPQSKQVHAALTDPETTPRTLGATLSGLVTLGALETWGDTVGPTRYDLTAYRPERTWAVGAALEAYVSEE</sequence>
<evidence type="ECO:0000313" key="1">
    <source>
        <dbReference type="EMBL" id="ELZ35117.1"/>
    </source>
</evidence>
<reference evidence="1 2" key="1">
    <citation type="journal article" date="2014" name="PLoS Genet.">
        <title>Phylogenetically driven sequencing of extremely halophilic archaea reveals strategies for static and dynamic osmo-response.</title>
        <authorList>
            <person name="Becker E.A."/>
            <person name="Seitzer P.M."/>
            <person name="Tritt A."/>
            <person name="Larsen D."/>
            <person name="Krusor M."/>
            <person name="Yao A.I."/>
            <person name="Wu D."/>
            <person name="Madern D."/>
            <person name="Eisen J.A."/>
            <person name="Darling A.E."/>
            <person name="Facciotti M.T."/>
        </authorList>
    </citation>
    <scope>NUCLEOTIDE SEQUENCE [LARGE SCALE GENOMIC DNA]</scope>
    <source>
        <strain evidence="1 2">JCM 10247</strain>
    </source>
</reference>
<dbReference type="AlphaFoldDB" id="M0DK89"/>
<name>M0DK89_9EURY</name>
<accession>M0DK89</accession>
<protein>
    <submittedName>
        <fullName evidence="1">Uncharacterized protein</fullName>
    </submittedName>
</protein>
<comment type="caution">
    <text evidence="1">The sequence shown here is derived from an EMBL/GenBank/DDBJ whole genome shotgun (WGS) entry which is preliminary data.</text>
</comment>
<dbReference type="PATRIC" id="fig|1227486.3.peg.735"/>
<gene>
    <name evidence="1" type="ORF">C473_04104</name>
</gene>
<dbReference type="RefSeq" id="WP_007344619.1">
    <property type="nucleotide sequence ID" value="NZ_AOIW01000038.1"/>
</dbReference>
<evidence type="ECO:0000313" key="2">
    <source>
        <dbReference type="Proteomes" id="UP000011572"/>
    </source>
</evidence>
<dbReference type="Proteomes" id="UP000011572">
    <property type="component" value="Unassembled WGS sequence"/>
</dbReference>
<dbReference type="EMBL" id="AOIW01000038">
    <property type="protein sequence ID" value="ELZ35117.1"/>
    <property type="molecule type" value="Genomic_DNA"/>
</dbReference>